<evidence type="ECO:0000313" key="2">
    <source>
        <dbReference type="Proteomes" id="UP000295281"/>
    </source>
</evidence>
<dbReference type="InterPro" id="IPR011990">
    <property type="entry name" value="TPR-like_helical_dom_sf"/>
</dbReference>
<gene>
    <name evidence="1" type="ORF">EV190_103220</name>
</gene>
<dbReference type="EMBL" id="SNYN01000003">
    <property type="protein sequence ID" value="TDQ53769.1"/>
    <property type="molecule type" value="Genomic_DNA"/>
</dbReference>
<dbReference type="SUPFAM" id="SSF103642">
    <property type="entry name" value="Sec-C motif"/>
    <property type="match status" value="1"/>
</dbReference>
<keyword evidence="2" id="KW-1185">Reference proteome</keyword>
<sequence length="324" mass="36366">MARRKRSGRRADDRQVGSLFRVMEGEIGQYPEAAGETMLDTIDELNRIGRPEEALDLTARIIADFPGSEYVGYAYGVRVETLFGLGRDDEAEAAIAELWERDEEARTVASLIAEFLEERGETRRALWRDDRGVEGWLAPDGVEEAGDTGDLLAAEVRARLRRRQGLAPDDIDRMAEREIGFRRDRGVEALGAAAPSPAEDRDGPVLSHVVRSDVAAAHAESLLAGFEGGEEPTPERYFRETELDRRRMRAETDFSRGPDIPLSLVEIREFAERRGTGVLTRETRDDAALDKYRRGGDFPVWPPERNQPCWCGSGRKYKKCCGRP</sequence>
<comment type="caution">
    <text evidence="1">The sequence shown here is derived from an EMBL/GenBank/DDBJ whole genome shotgun (WGS) entry which is preliminary data.</text>
</comment>
<dbReference type="OrthoDB" id="3343588at2"/>
<dbReference type="SUPFAM" id="SSF48452">
    <property type="entry name" value="TPR-like"/>
    <property type="match status" value="1"/>
</dbReference>
<evidence type="ECO:0000313" key="1">
    <source>
        <dbReference type="EMBL" id="TDQ53769.1"/>
    </source>
</evidence>
<organism evidence="1 2">
    <name type="scientific">Actinorugispora endophytica</name>
    <dbReference type="NCBI Taxonomy" id="1605990"/>
    <lineage>
        <taxon>Bacteria</taxon>
        <taxon>Bacillati</taxon>
        <taxon>Actinomycetota</taxon>
        <taxon>Actinomycetes</taxon>
        <taxon>Streptosporangiales</taxon>
        <taxon>Nocardiopsidaceae</taxon>
        <taxon>Actinorugispora</taxon>
    </lineage>
</organism>
<dbReference type="Proteomes" id="UP000295281">
    <property type="component" value="Unassembled WGS sequence"/>
</dbReference>
<protein>
    <submittedName>
        <fullName evidence="1">SEC-C motif-containing protein</fullName>
    </submittedName>
</protein>
<proteinExistence type="predicted"/>
<dbReference type="AlphaFoldDB" id="A0A4R6V4M7"/>
<reference evidence="1 2" key="1">
    <citation type="submission" date="2019-03" db="EMBL/GenBank/DDBJ databases">
        <title>Genomic Encyclopedia of Type Strains, Phase IV (KMG-IV): sequencing the most valuable type-strain genomes for metagenomic binning, comparative biology and taxonomic classification.</title>
        <authorList>
            <person name="Goeker M."/>
        </authorList>
    </citation>
    <scope>NUCLEOTIDE SEQUENCE [LARGE SCALE GENOMIC DNA]</scope>
    <source>
        <strain evidence="1 2">DSM 46770</strain>
    </source>
</reference>
<dbReference type="RefSeq" id="WP_133740680.1">
    <property type="nucleotide sequence ID" value="NZ_SNYN01000003.1"/>
</dbReference>
<name>A0A4R6V4M7_9ACTN</name>
<dbReference type="Gene3D" id="3.10.450.50">
    <property type="match status" value="1"/>
</dbReference>
<accession>A0A4R6V4M7</accession>
<dbReference type="Gene3D" id="1.25.40.10">
    <property type="entry name" value="Tetratricopeptide repeat domain"/>
    <property type="match status" value="1"/>
</dbReference>
<dbReference type="InterPro" id="IPR004027">
    <property type="entry name" value="SEC_C_motif"/>
</dbReference>
<dbReference type="Pfam" id="PF02810">
    <property type="entry name" value="SEC-C"/>
    <property type="match status" value="1"/>
</dbReference>